<dbReference type="InterPro" id="IPR015943">
    <property type="entry name" value="WD40/YVTN_repeat-like_dom_sf"/>
</dbReference>
<evidence type="ECO:0000256" key="2">
    <source>
        <dbReference type="ARBA" id="ARBA00023276"/>
    </source>
</evidence>
<dbReference type="GO" id="GO:0009523">
    <property type="term" value="C:photosystem II"/>
    <property type="evidence" value="ECO:0007669"/>
    <property type="project" value="UniProtKB-KW"/>
</dbReference>
<dbReference type="SUPFAM" id="SSF110296">
    <property type="entry name" value="Oligoxyloglucan reducing end-specific cellobiohydrolase"/>
    <property type="match status" value="1"/>
</dbReference>
<dbReference type="Gene3D" id="2.130.10.10">
    <property type="entry name" value="YVTN repeat-like/Quinoprotein amine dehydrogenase"/>
    <property type="match status" value="2"/>
</dbReference>
<dbReference type="GO" id="GO:0015979">
    <property type="term" value="P:photosynthesis"/>
    <property type="evidence" value="ECO:0007669"/>
    <property type="project" value="UniProtKB-KW"/>
</dbReference>
<reference evidence="6" key="1">
    <citation type="submission" date="2016-03" db="EMBL/GenBank/DDBJ databases">
        <title>Complete genome sequence of Solimmundus cernigliae, representing a novel lineage of polycyclic aromatic hydrocarbon degraders within the Gammaproteobacteria.</title>
        <authorList>
            <person name="Singleton D.R."/>
            <person name="Dickey A.N."/>
            <person name="Scholl E.H."/>
            <person name="Wright F.A."/>
            <person name="Aitken M.D."/>
        </authorList>
    </citation>
    <scope>NUCLEOTIDE SEQUENCE [LARGE SCALE GENOMIC DNA]</scope>
    <source>
        <strain evidence="6">TR3.2</strain>
    </source>
</reference>
<dbReference type="PANTHER" id="PTHR47199">
    <property type="entry name" value="PHOTOSYSTEM II STABILITY/ASSEMBLY FACTOR HCF136, CHLOROPLASTIC"/>
    <property type="match status" value="1"/>
</dbReference>
<keyword evidence="6" id="KW-1185">Reference proteome</keyword>
<dbReference type="InParanoid" id="A0A1B1YW26"/>
<accession>A0A1B1YW26</accession>
<proteinExistence type="predicted"/>
<dbReference type="InterPro" id="IPR028203">
    <property type="entry name" value="PSII_CF48-like_dom"/>
</dbReference>
<keyword evidence="1" id="KW-0602">Photosynthesis</keyword>
<gene>
    <name evidence="5" type="ORF">PG2T_12385</name>
</gene>
<keyword evidence="3" id="KW-0732">Signal</keyword>
<dbReference type="KEGG" id="gbi:PG2T_12385"/>
<feature type="signal peptide" evidence="3">
    <location>
        <begin position="1"/>
        <end position="21"/>
    </location>
</feature>
<dbReference type="Proteomes" id="UP000092952">
    <property type="component" value="Chromosome"/>
</dbReference>
<evidence type="ECO:0000259" key="4">
    <source>
        <dbReference type="Pfam" id="PF14870"/>
    </source>
</evidence>
<dbReference type="AlphaFoldDB" id="A0A1B1YW26"/>
<protein>
    <recommendedName>
        <fullName evidence="4">Photosynthesis system II assembly factor Ycf48/Hcf136-like domain-containing protein</fullName>
    </recommendedName>
</protein>
<feature type="chain" id="PRO_5008533112" description="Photosynthesis system II assembly factor Ycf48/Hcf136-like domain-containing protein" evidence="3">
    <location>
        <begin position="22"/>
        <end position="319"/>
    </location>
</feature>
<name>A0A1B1YW26_9GAMM</name>
<evidence type="ECO:0000313" key="5">
    <source>
        <dbReference type="EMBL" id="ANX04888.1"/>
    </source>
</evidence>
<evidence type="ECO:0000256" key="3">
    <source>
        <dbReference type="SAM" id="SignalP"/>
    </source>
</evidence>
<dbReference type="RefSeq" id="WP_068805992.1">
    <property type="nucleotide sequence ID" value="NZ_CP014671.1"/>
</dbReference>
<dbReference type="Pfam" id="PF14870">
    <property type="entry name" value="PSII_BNR"/>
    <property type="match status" value="1"/>
</dbReference>
<evidence type="ECO:0000256" key="1">
    <source>
        <dbReference type="ARBA" id="ARBA00022531"/>
    </source>
</evidence>
<feature type="domain" description="Photosynthesis system II assembly factor Ycf48/Hcf136-like" evidence="4">
    <location>
        <begin position="66"/>
        <end position="270"/>
    </location>
</feature>
<evidence type="ECO:0000313" key="6">
    <source>
        <dbReference type="Proteomes" id="UP000092952"/>
    </source>
</evidence>
<sequence length="319" mass="33734">MFVRLASFLLAFLCLTASARADVTPQSALKVPLAPRVVFLGLASAGERVIAVGERGVIIRSDDRGASWVQSDVPVRATLTAVSFVDAQTGFAVGHDAVVLKTTDGGASWTLLNFEPDSQVVLLNVRFRDARSGYVVGSNGQLWSTQDAGANWQRTTLSVEDWYQNHVFDIAWAADGATLAVAEKGVLYRSADGVAPFEAIDSPYEGSFFGALRLPDGRLLIYGMNGHAFVSADGGLAWQRVDTGTQQFLFDGVVLPDGALLLVGGGGTLVRLAPHTLEASVKQLVERAGITAVLPAGDAVYLATEAGGVQRRPLAGQFD</sequence>
<organism evidence="5 6">
    <name type="scientific">Immundisolibacter cernigliae</name>
    <dbReference type="NCBI Taxonomy" id="1810504"/>
    <lineage>
        <taxon>Bacteria</taxon>
        <taxon>Pseudomonadati</taxon>
        <taxon>Pseudomonadota</taxon>
        <taxon>Gammaproteobacteria</taxon>
        <taxon>Immundisolibacterales</taxon>
        <taxon>Immundisolibacteraceae</taxon>
        <taxon>Immundisolibacter</taxon>
    </lineage>
</organism>
<dbReference type="PANTHER" id="PTHR47199:SF2">
    <property type="entry name" value="PHOTOSYSTEM II STABILITY_ASSEMBLY FACTOR HCF136, CHLOROPLASTIC"/>
    <property type="match status" value="1"/>
</dbReference>
<dbReference type="EMBL" id="CP014671">
    <property type="protein sequence ID" value="ANX04888.1"/>
    <property type="molecule type" value="Genomic_DNA"/>
</dbReference>
<dbReference type="STRING" id="1810504.PG2T_12385"/>
<keyword evidence="2" id="KW-0604">Photosystem II</keyword>
<dbReference type="OrthoDB" id="9813892at2"/>